<feature type="domain" description="Sodium/calcium exchanger membrane region" evidence="6">
    <location>
        <begin position="176"/>
        <end position="315"/>
    </location>
</feature>
<feature type="transmembrane region" description="Helical" evidence="5">
    <location>
        <begin position="300"/>
        <end position="316"/>
    </location>
</feature>
<reference evidence="7 8" key="1">
    <citation type="submission" date="2015-04" db="EMBL/GenBank/DDBJ databases">
        <title>Taxonomic description and genome sequence of Salinicoccus sediminis sp. nov., a novel hyper halotolerant bacterium isolated from marine sediment.</title>
        <authorList>
            <person name="Mathan Kumar R."/>
            <person name="Kaur G."/>
            <person name="Kumar N."/>
            <person name="Kumar A."/>
            <person name="Singh N.K."/>
            <person name="Kaur N."/>
            <person name="Mayilraj S."/>
        </authorList>
    </citation>
    <scope>NUCLEOTIDE SEQUENCE [LARGE SCALE GENOMIC DNA]</scope>
    <source>
        <strain evidence="7 8">SV-16</strain>
    </source>
</reference>
<dbReference type="GO" id="GO:0008273">
    <property type="term" value="F:calcium, potassium:sodium antiporter activity"/>
    <property type="evidence" value="ECO:0007669"/>
    <property type="project" value="TreeGrafter"/>
</dbReference>
<comment type="subcellular location">
    <subcellularLocation>
        <location evidence="1">Membrane</location>
        <topology evidence="1">Multi-pass membrane protein</topology>
    </subcellularLocation>
</comment>
<organism evidence="7 8">
    <name type="scientific">Salinicoccus sediminis</name>
    <dbReference type="NCBI Taxonomy" id="1432562"/>
    <lineage>
        <taxon>Bacteria</taxon>
        <taxon>Bacillati</taxon>
        <taxon>Bacillota</taxon>
        <taxon>Bacilli</taxon>
        <taxon>Bacillales</taxon>
        <taxon>Staphylococcaceae</taxon>
        <taxon>Salinicoccus</taxon>
    </lineage>
</organism>
<evidence type="ECO:0000256" key="3">
    <source>
        <dbReference type="ARBA" id="ARBA00022989"/>
    </source>
</evidence>
<comment type="caution">
    <text evidence="7">The sequence shown here is derived from an EMBL/GenBank/DDBJ whole genome shotgun (WGS) entry which is preliminary data.</text>
</comment>
<dbReference type="PATRIC" id="fig|1432562.3.peg.1821"/>
<dbReference type="PANTHER" id="PTHR10846:SF8">
    <property type="entry name" value="INNER MEMBRANE PROTEIN YRBG"/>
    <property type="match status" value="1"/>
</dbReference>
<dbReference type="STRING" id="1432562.WN59_09220"/>
<dbReference type="GO" id="GO:0005262">
    <property type="term" value="F:calcium channel activity"/>
    <property type="evidence" value="ECO:0007669"/>
    <property type="project" value="TreeGrafter"/>
</dbReference>
<feature type="domain" description="Sodium/calcium exchanger membrane region" evidence="6">
    <location>
        <begin position="2"/>
        <end position="150"/>
    </location>
</feature>
<name>A0A0M2SHN1_9STAP</name>
<keyword evidence="2 5" id="KW-0812">Transmembrane</keyword>
<feature type="transmembrane region" description="Helical" evidence="5">
    <location>
        <begin position="106"/>
        <end position="124"/>
    </location>
</feature>
<dbReference type="InterPro" id="IPR044880">
    <property type="entry name" value="NCX_ion-bd_dom_sf"/>
</dbReference>
<dbReference type="EMBL" id="LAYZ01000024">
    <property type="protein sequence ID" value="KKK33788.1"/>
    <property type="molecule type" value="Genomic_DNA"/>
</dbReference>
<keyword evidence="4 5" id="KW-0472">Membrane</keyword>
<dbReference type="InterPro" id="IPR004481">
    <property type="entry name" value="K/Na/Ca-exchanger"/>
</dbReference>
<keyword evidence="3 5" id="KW-1133">Transmembrane helix</keyword>
<dbReference type="OrthoDB" id="9794225at2"/>
<dbReference type="InterPro" id="IPR004837">
    <property type="entry name" value="NaCa_Exmemb"/>
</dbReference>
<evidence type="ECO:0000256" key="2">
    <source>
        <dbReference type="ARBA" id="ARBA00022692"/>
    </source>
</evidence>
<protein>
    <submittedName>
        <fullName evidence="7">Sodium:proton exchanger</fullName>
    </submittedName>
</protein>
<feature type="transmembrane region" description="Helical" evidence="5">
    <location>
        <begin position="76"/>
        <end position="94"/>
    </location>
</feature>
<evidence type="ECO:0000256" key="5">
    <source>
        <dbReference type="SAM" id="Phobius"/>
    </source>
</evidence>
<dbReference type="Proteomes" id="UP000034287">
    <property type="component" value="Unassembled WGS sequence"/>
</dbReference>
<feature type="transmembrane region" description="Helical" evidence="5">
    <location>
        <begin position="136"/>
        <end position="154"/>
    </location>
</feature>
<evidence type="ECO:0000313" key="8">
    <source>
        <dbReference type="Proteomes" id="UP000034287"/>
    </source>
</evidence>
<evidence type="ECO:0000259" key="6">
    <source>
        <dbReference type="Pfam" id="PF01699"/>
    </source>
</evidence>
<dbReference type="NCBIfam" id="TIGR00367">
    <property type="entry name" value="calcium/sodium antiporter"/>
    <property type="match status" value="1"/>
</dbReference>
<sequence>MSYIILIAGFVLLIKGADYFVEGASNIAIKLNVSPLLVGLTIVALGTSSPEATVSILAALDDNAGMVLGNIVGSNLFNITMVLGVTAMITPLTVKSETIRKEIPFSLLAAVVLLILMADVFLNGAVENIVSRGDGLIILLFFSVFLYYVFEMAMKNRSEGGDAVDTDVGAPWGKNALYTAGGLAAIIFGGRLVVDSATEIALSLGMSETLVGLTIVAIGTSLPELITSVTAAMKNQGDIAIGNAVGSSIFNIFFVAGSAASVAPLTLDAKIFTDMWIMILLTVLLLIFSRTRYNIGRGEGFVLVFAYIIYMIFIIIRN</sequence>
<dbReference type="Pfam" id="PF01699">
    <property type="entry name" value="Na_Ca_ex"/>
    <property type="match status" value="2"/>
</dbReference>
<dbReference type="PANTHER" id="PTHR10846">
    <property type="entry name" value="SODIUM/POTASSIUM/CALCIUM EXCHANGER"/>
    <property type="match status" value="1"/>
</dbReference>
<dbReference type="GO" id="GO:0006874">
    <property type="term" value="P:intracellular calcium ion homeostasis"/>
    <property type="evidence" value="ECO:0007669"/>
    <property type="project" value="TreeGrafter"/>
</dbReference>
<dbReference type="RefSeq" id="WP_046516202.1">
    <property type="nucleotide sequence ID" value="NZ_LAYZ01000024.1"/>
</dbReference>
<proteinExistence type="predicted"/>
<keyword evidence="8" id="KW-1185">Reference proteome</keyword>
<dbReference type="GO" id="GO:0005886">
    <property type="term" value="C:plasma membrane"/>
    <property type="evidence" value="ECO:0007669"/>
    <property type="project" value="TreeGrafter"/>
</dbReference>
<gene>
    <name evidence="7" type="ORF">WN59_09220</name>
</gene>
<feature type="transmembrane region" description="Helical" evidence="5">
    <location>
        <begin position="269"/>
        <end position="288"/>
    </location>
</feature>
<evidence type="ECO:0000256" key="1">
    <source>
        <dbReference type="ARBA" id="ARBA00004141"/>
    </source>
</evidence>
<feature type="transmembrane region" description="Helical" evidence="5">
    <location>
        <begin position="240"/>
        <end position="263"/>
    </location>
</feature>
<accession>A0A0M2SHN1</accession>
<dbReference type="AlphaFoldDB" id="A0A0M2SHN1"/>
<evidence type="ECO:0000256" key="4">
    <source>
        <dbReference type="ARBA" id="ARBA00023136"/>
    </source>
</evidence>
<evidence type="ECO:0000313" key="7">
    <source>
        <dbReference type="EMBL" id="KKK33788.1"/>
    </source>
</evidence>
<dbReference type="Gene3D" id="1.20.1420.30">
    <property type="entry name" value="NCX, central ion-binding region"/>
    <property type="match status" value="1"/>
</dbReference>